<proteinExistence type="predicted"/>
<organism evidence="2 3">
    <name type="scientific">Marinobacter salsuginis</name>
    <dbReference type="NCBI Taxonomy" id="418719"/>
    <lineage>
        <taxon>Bacteria</taxon>
        <taxon>Pseudomonadati</taxon>
        <taxon>Pseudomonadota</taxon>
        <taxon>Gammaproteobacteria</taxon>
        <taxon>Pseudomonadales</taxon>
        <taxon>Marinobacteraceae</taxon>
        <taxon>Marinobacter</taxon>
    </lineage>
</organism>
<dbReference type="AlphaFoldDB" id="A0A5M3Q1P7"/>
<comment type="caution">
    <text evidence="2">The sequence shown here is derived from an EMBL/GenBank/DDBJ whole genome shotgun (WGS) entry which is preliminary data.</text>
</comment>
<evidence type="ECO:0000259" key="1">
    <source>
        <dbReference type="SMART" id="SM00953"/>
    </source>
</evidence>
<reference evidence="2 3" key="1">
    <citation type="journal article" date="2019" name="J. Gen. Appl. Microbiol.">
        <title>Aerobic degradation of cis-dichloroethene by the marine bacterium Marinobacter salsuginis strain 5N-3.</title>
        <authorList>
            <person name="Inoue Y."/>
            <person name="Fukunaga Y."/>
            <person name="Katsumata H."/>
            <person name="Ohji S."/>
            <person name="Hosoyama A."/>
            <person name="Mori K."/>
            <person name="Ando K."/>
        </authorList>
    </citation>
    <scope>NUCLEOTIDE SEQUENCE [LARGE SCALE GENOMIC DNA]</scope>
    <source>
        <strain evidence="2 3">NBRC 109114</strain>
    </source>
</reference>
<sequence length="226" mass="25279">MGASLPTKMLERVKGYRLINSKLPTIHLFEDVSSLEDFETLYALQELTNPRLNNEVGSLDYLSLDEVPWEIQGTSYAAAPFTHVAPDGSRFSNGDYGVFYIADTKETALSEVSYHWGRYVAGVEDLKFDRIVLRTLAVQFSGELADATALELSDPIYDKEDYADAQALGAKLRKNDSEGIQYWSVRNPGATCWGLFTPRRVESVVQAGHYELIISNRQIVDTAELV</sequence>
<evidence type="ECO:0000313" key="2">
    <source>
        <dbReference type="EMBL" id="GBO89185.1"/>
    </source>
</evidence>
<gene>
    <name evidence="2" type="ORF">MSSD14B_28530</name>
</gene>
<dbReference type="RefSeq" id="WP_136631108.1">
    <property type="nucleotide sequence ID" value="NZ_BGZI01000020.1"/>
</dbReference>
<dbReference type="Pfam" id="PF08808">
    <property type="entry name" value="RES"/>
    <property type="match status" value="1"/>
</dbReference>
<name>A0A5M3Q1P7_9GAMM</name>
<feature type="domain" description="RES" evidence="1">
    <location>
        <begin position="80"/>
        <end position="207"/>
    </location>
</feature>
<dbReference type="SMART" id="SM00953">
    <property type="entry name" value="RES"/>
    <property type="match status" value="1"/>
</dbReference>
<dbReference type="EMBL" id="BGZI01000020">
    <property type="protein sequence ID" value="GBO89185.1"/>
    <property type="molecule type" value="Genomic_DNA"/>
</dbReference>
<evidence type="ECO:0000313" key="3">
    <source>
        <dbReference type="Proteomes" id="UP000387223"/>
    </source>
</evidence>
<protein>
    <recommendedName>
        <fullName evidence="1">RES domain-containing protein</fullName>
    </recommendedName>
</protein>
<accession>A0A5M3Q1P7</accession>
<dbReference type="Proteomes" id="UP000387223">
    <property type="component" value="Unassembled WGS sequence"/>
</dbReference>
<dbReference type="InterPro" id="IPR014914">
    <property type="entry name" value="RES_dom"/>
</dbReference>